<gene>
    <name evidence="1" type="ORF">J5W02_14045</name>
</gene>
<dbReference type="RefSeq" id="WP_219966334.1">
    <property type="nucleotide sequence ID" value="NZ_JAGFNZ010000006.1"/>
</dbReference>
<dbReference type="Proteomes" id="UP000719942">
    <property type="component" value="Unassembled WGS sequence"/>
</dbReference>
<organism evidence="1 2">
    <name type="scientific">Caproiciproducens faecalis</name>
    <dbReference type="NCBI Taxonomy" id="2820301"/>
    <lineage>
        <taxon>Bacteria</taxon>
        <taxon>Bacillati</taxon>
        <taxon>Bacillota</taxon>
        <taxon>Clostridia</taxon>
        <taxon>Eubacteriales</taxon>
        <taxon>Acutalibacteraceae</taxon>
        <taxon>Caproiciproducens</taxon>
    </lineage>
</organism>
<evidence type="ECO:0000313" key="1">
    <source>
        <dbReference type="EMBL" id="MBW7573932.1"/>
    </source>
</evidence>
<reference evidence="1 2" key="1">
    <citation type="submission" date="2021-03" db="EMBL/GenBank/DDBJ databases">
        <title>Caproiciproducens sp. nov. isolated from feces of cow.</title>
        <authorList>
            <person name="Choi J.-Y."/>
        </authorList>
    </citation>
    <scope>NUCLEOTIDE SEQUENCE [LARGE SCALE GENOMIC DNA]</scope>
    <source>
        <strain evidence="1 2">AGMB10547</strain>
    </source>
</reference>
<dbReference type="EMBL" id="JAGFNZ010000006">
    <property type="protein sequence ID" value="MBW7573932.1"/>
    <property type="molecule type" value="Genomic_DNA"/>
</dbReference>
<keyword evidence="2" id="KW-1185">Reference proteome</keyword>
<protein>
    <submittedName>
        <fullName evidence="1">Uncharacterized protein</fullName>
    </submittedName>
</protein>
<dbReference type="Gene3D" id="3.90.228.10">
    <property type="match status" value="1"/>
</dbReference>
<comment type="caution">
    <text evidence="1">The sequence shown here is derived from an EMBL/GenBank/DDBJ whole genome shotgun (WGS) entry which is preliminary data.</text>
</comment>
<sequence>MGDRINLIGYHATSLNCVGNILENGFKTSSKKGEWLGFGVYFWDNLDNAEWWIVAGNVDKSSPPAIITAELSLPSKNFLDLDVPANMDRLREFANDYNAESSISGNARPDFKGKNQLRNFYCSLFKELFDIKLIKFTFSYTIYNLVGFPTGEFERVQLCASDSSVIHIIDIGGADCVV</sequence>
<evidence type="ECO:0000313" key="2">
    <source>
        <dbReference type="Proteomes" id="UP000719942"/>
    </source>
</evidence>
<accession>A0ABS7DSD3</accession>
<proteinExistence type="predicted"/>
<dbReference type="SUPFAM" id="SSF56399">
    <property type="entry name" value="ADP-ribosylation"/>
    <property type="match status" value="1"/>
</dbReference>
<name>A0ABS7DSD3_9FIRM</name>